<protein>
    <recommendedName>
        <fullName evidence="2">Bacteriocin</fullName>
    </recommendedName>
</protein>
<name>A0AAU7K2G2_9SPHI</name>
<evidence type="ECO:0008006" key="2">
    <source>
        <dbReference type="Google" id="ProtNLM"/>
    </source>
</evidence>
<reference evidence="1" key="1">
    <citation type="submission" date="2024-05" db="EMBL/GenBank/DDBJ databases">
        <authorList>
            <person name="Kim S."/>
            <person name="Heo J."/>
            <person name="Choi H."/>
            <person name="Choi Y."/>
            <person name="Kwon S.-W."/>
            <person name="Kim Y."/>
        </authorList>
    </citation>
    <scope>NUCLEOTIDE SEQUENCE</scope>
    <source>
        <strain evidence="1">KACC 23697</strain>
    </source>
</reference>
<accession>A0AAU7K2G2</accession>
<dbReference type="AlphaFoldDB" id="A0AAU7K2G2"/>
<organism evidence="1">
    <name type="scientific">Pedobacter sp. KACC 23697</name>
    <dbReference type="NCBI Taxonomy" id="3149230"/>
    <lineage>
        <taxon>Bacteria</taxon>
        <taxon>Pseudomonadati</taxon>
        <taxon>Bacteroidota</taxon>
        <taxon>Sphingobacteriia</taxon>
        <taxon>Sphingobacteriales</taxon>
        <taxon>Sphingobacteriaceae</taxon>
        <taxon>Pedobacter</taxon>
    </lineage>
</organism>
<dbReference type="RefSeq" id="WP_406824030.1">
    <property type="nucleotide sequence ID" value="NZ_CP157485.1"/>
</dbReference>
<gene>
    <name evidence="1" type="ORF">ABEG20_14445</name>
</gene>
<evidence type="ECO:0000313" key="1">
    <source>
        <dbReference type="EMBL" id="XBO46489.1"/>
    </source>
</evidence>
<sequence length="62" mass="7063">MKKLELSNFGVLEMDAREMIEENGGNSTPGWIKKLGWGYLLTEVVDNWDEIKKGFSDGWNAN</sequence>
<dbReference type="EMBL" id="CP157485">
    <property type="protein sequence ID" value="XBO46489.1"/>
    <property type="molecule type" value="Genomic_DNA"/>
</dbReference>
<proteinExistence type="predicted"/>